<reference evidence="1" key="2">
    <citation type="submission" date="2020-06" db="EMBL/GenBank/DDBJ databases">
        <title>Helianthus annuus Genome sequencing and assembly Release 2.</title>
        <authorList>
            <person name="Gouzy J."/>
            <person name="Langlade N."/>
            <person name="Munos S."/>
        </authorList>
    </citation>
    <scope>NUCLEOTIDE SEQUENCE</scope>
    <source>
        <tissue evidence="1">Leaves</tissue>
    </source>
</reference>
<comment type="caution">
    <text evidence="1">The sequence shown here is derived from an EMBL/GenBank/DDBJ whole genome shotgun (WGS) entry which is preliminary data.</text>
</comment>
<gene>
    <name evidence="1" type="ORF">HanXRQr2_Chr14g0643941</name>
</gene>
<reference evidence="1" key="1">
    <citation type="journal article" date="2017" name="Nature">
        <title>The sunflower genome provides insights into oil metabolism, flowering and Asterid evolution.</title>
        <authorList>
            <person name="Badouin H."/>
            <person name="Gouzy J."/>
            <person name="Grassa C.J."/>
            <person name="Murat F."/>
            <person name="Staton S.E."/>
            <person name="Cottret L."/>
            <person name="Lelandais-Briere C."/>
            <person name="Owens G.L."/>
            <person name="Carrere S."/>
            <person name="Mayjonade B."/>
            <person name="Legrand L."/>
            <person name="Gill N."/>
            <person name="Kane N.C."/>
            <person name="Bowers J.E."/>
            <person name="Hubner S."/>
            <person name="Bellec A."/>
            <person name="Berard A."/>
            <person name="Berges H."/>
            <person name="Blanchet N."/>
            <person name="Boniface M.C."/>
            <person name="Brunel D."/>
            <person name="Catrice O."/>
            <person name="Chaidir N."/>
            <person name="Claudel C."/>
            <person name="Donnadieu C."/>
            <person name="Faraut T."/>
            <person name="Fievet G."/>
            <person name="Helmstetter N."/>
            <person name="King M."/>
            <person name="Knapp S.J."/>
            <person name="Lai Z."/>
            <person name="Le Paslier M.C."/>
            <person name="Lippi Y."/>
            <person name="Lorenzon L."/>
            <person name="Mandel J.R."/>
            <person name="Marage G."/>
            <person name="Marchand G."/>
            <person name="Marquand E."/>
            <person name="Bret-Mestries E."/>
            <person name="Morien E."/>
            <person name="Nambeesan S."/>
            <person name="Nguyen T."/>
            <person name="Pegot-Espagnet P."/>
            <person name="Pouilly N."/>
            <person name="Raftis F."/>
            <person name="Sallet E."/>
            <person name="Schiex T."/>
            <person name="Thomas J."/>
            <person name="Vandecasteele C."/>
            <person name="Vares D."/>
            <person name="Vear F."/>
            <person name="Vautrin S."/>
            <person name="Crespi M."/>
            <person name="Mangin B."/>
            <person name="Burke J.M."/>
            <person name="Salse J."/>
            <person name="Munos S."/>
            <person name="Vincourt P."/>
            <person name="Rieseberg L.H."/>
            <person name="Langlade N.B."/>
        </authorList>
    </citation>
    <scope>NUCLEOTIDE SEQUENCE</scope>
    <source>
        <tissue evidence="1">Leaves</tissue>
    </source>
</reference>
<proteinExistence type="predicted"/>
<dbReference type="EMBL" id="MNCJ02000329">
    <property type="protein sequence ID" value="KAF5769072.1"/>
    <property type="molecule type" value="Genomic_DNA"/>
</dbReference>
<evidence type="ECO:0000313" key="1">
    <source>
        <dbReference type="EMBL" id="KAF5769072.1"/>
    </source>
</evidence>
<organism evidence="1 2">
    <name type="scientific">Helianthus annuus</name>
    <name type="common">Common sunflower</name>
    <dbReference type="NCBI Taxonomy" id="4232"/>
    <lineage>
        <taxon>Eukaryota</taxon>
        <taxon>Viridiplantae</taxon>
        <taxon>Streptophyta</taxon>
        <taxon>Embryophyta</taxon>
        <taxon>Tracheophyta</taxon>
        <taxon>Spermatophyta</taxon>
        <taxon>Magnoliopsida</taxon>
        <taxon>eudicotyledons</taxon>
        <taxon>Gunneridae</taxon>
        <taxon>Pentapetalae</taxon>
        <taxon>asterids</taxon>
        <taxon>campanulids</taxon>
        <taxon>Asterales</taxon>
        <taxon>Asteraceae</taxon>
        <taxon>Asteroideae</taxon>
        <taxon>Heliantheae alliance</taxon>
        <taxon>Heliantheae</taxon>
        <taxon>Helianthus</taxon>
    </lineage>
</organism>
<dbReference type="Gramene" id="mRNA:HanXRQr2_Chr14g0643941">
    <property type="protein sequence ID" value="CDS:HanXRQr2_Chr14g0643941.1"/>
    <property type="gene ID" value="HanXRQr2_Chr14g0643941"/>
</dbReference>
<dbReference type="AlphaFoldDB" id="A0A9K3E8U0"/>
<sequence>MISAFPFLDRPLINRIPYYARFLFRVNHETTYINDTLIAHLDTFTSPTTRFYTSPE</sequence>
<name>A0A9K3E8U0_HELAN</name>
<keyword evidence="2" id="KW-1185">Reference proteome</keyword>
<dbReference type="Proteomes" id="UP000215914">
    <property type="component" value="Unassembled WGS sequence"/>
</dbReference>
<evidence type="ECO:0000313" key="2">
    <source>
        <dbReference type="Proteomes" id="UP000215914"/>
    </source>
</evidence>
<protein>
    <submittedName>
        <fullName evidence="1">Uncharacterized protein</fullName>
    </submittedName>
</protein>
<accession>A0A9K3E8U0</accession>